<gene>
    <name evidence="2" type="ORF">MUB52_12925</name>
</gene>
<proteinExistence type="predicted"/>
<feature type="region of interest" description="Disordered" evidence="1">
    <location>
        <begin position="157"/>
        <end position="185"/>
    </location>
</feature>
<protein>
    <submittedName>
        <fullName evidence="2">DUF177 domain-containing protein</fullName>
    </submittedName>
</protein>
<keyword evidence="3" id="KW-1185">Reference proteome</keyword>
<dbReference type="RefSeq" id="WP_263844659.1">
    <property type="nucleotide sequence ID" value="NZ_JALIEB010000008.1"/>
</dbReference>
<dbReference type="InterPro" id="IPR003772">
    <property type="entry name" value="YceD"/>
</dbReference>
<comment type="caution">
    <text evidence="2">The sequence shown here is derived from an EMBL/GenBank/DDBJ whole genome shotgun (WGS) entry which is preliminary data.</text>
</comment>
<dbReference type="Proteomes" id="UP001208690">
    <property type="component" value="Unassembled WGS sequence"/>
</dbReference>
<evidence type="ECO:0000313" key="2">
    <source>
        <dbReference type="EMBL" id="MCV3272334.1"/>
    </source>
</evidence>
<dbReference type="Pfam" id="PF02620">
    <property type="entry name" value="YceD"/>
    <property type="match status" value="1"/>
</dbReference>
<dbReference type="EMBL" id="JALIEB010000008">
    <property type="protein sequence ID" value="MCV3272334.1"/>
    <property type="molecule type" value="Genomic_DNA"/>
</dbReference>
<reference evidence="2 3" key="1">
    <citation type="submission" date="2022-04" db="EMBL/GenBank/DDBJ databases">
        <title>Roseobacter sp. WL0113 is a bacterium isolated from neritic sediment.</title>
        <authorList>
            <person name="Wang L."/>
            <person name="He W."/>
            <person name="Zhang D.-F."/>
        </authorList>
    </citation>
    <scope>NUCLEOTIDE SEQUENCE [LARGE SCALE GENOMIC DNA]</scope>
    <source>
        <strain evidence="2 3">WL0113</strain>
    </source>
</reference>
<name>A0ABT3BG31_9RHOB</name>
<evidence type="ECO:0000313" key="3">
    <source>
        <dbReference type="Proteomes" id="UP001208690"/>
    </source>
</evidence>
<sequence>MAQQPPPSPGALRVAELTQNRPTPFALSPDAGTLQALAAELDLLGLRKLTFTGDVSAQGDRDWRLTGQLGATVVQPCGVTLEPVTTRIETPVERHYLAQYEEITAPEVEMPEDDSTEPLGRWIEPHAVMVEALVLSLPLYPRSAGADLGEQVFAEPGVTPMRDEDTKPFAGLADLKAQMSKDAKD</sequence>
<organism evidence="2 3">
    <name type="scientific">Roseobacter sinensis</name>
    <dbReference type="NCBI Taxonomy" id="2931391"/>
    <lineage>
        <taxon>Bacteria</taxon>
        <taxon>Pseudomonadati</taxon>
        <taxon>Pseudomonadota</taxon>
        <taxon>Alphaproteobacteria</taxon>
        <taxon>Rhodobacterales</taxon>
        <taxon>Roseobacteraceae</taxon>
        <taxon>Roseobacter</taxon>
    </lineage>
</organism>
<accession>A0ABT3BG31</accession>
<evidence type="ECO:0000256" key="1">
    <source>
        <dbReference type="SAM" id="MobiDB-lite"/>
    </source>
</evidence>